<dbReference type="SUPFAM" id="SSF46894">
    <property type="entry name" value="C-terminal effector domain of the bipartite response regulators"/>
    <property type="match status" value="1"/>
</dbReference>
<proteinExistence type="predicted"/>
<dbReference type="SMART" id="SM00421">
    <property type="entry name" value="HTH_LUXR"/>
    <property type="match status" value="1"/>
</dbReference>
<evidence type="ECO:0000256" key="1">
    <source>
        <dbReference type="ARBA" id="ARBA00000085"/>
    </source>
</evidence>
<keyword evidence="5" id="KW-0418">Kinase</keyword>
<dbReference type="CDD" id="cd00130">
    <property type="entry name" value="PAS"/>
    <property type="match status" value="1"/>
</dbReference>
<keyword evidence="7" id="KW-0804">Transcription</keyword>
<dbReference type="GO" id="GO:0004673">
    <property type="term" value="F:protein histidine kinase activity"/>
    <property type="evidence" value="ECO:0007669"/>
    <property type="project" value="UniProtKB-EC"/>
</dbReference>
<dbReference type="SUPFAM" id="SSF55781">
    <property type="entry name" value="GAF domain-like"/>
    <property type="match status" value="1"/>
</dbReference>
<evidence type="ECO:0000256" key="3">
    <source>
        <dbReference type="ARBA" id="ARBA00022553"/>
    </source>
</evidence>
<dbReference type="Gene3D" id="3.30.450.40">
    <property type="match status" value="1"/>
</dbReference>
<dbReference type="Pfam" id="PF00196">
    <property type="entry name" value="GerE"/>
    <property type="match status" value="1"/>
</dbReference>
<dbReference type="InterPro" id="IPR052162">
    <property type="entry name" value="Sensor_kinase/Photoreceptor"/>
</dbReference>
<evidence type="ECO:0000313" key="10">
    <source>
        <dbReference type="EMBL" id="MCJ8500353.1"/>
    </source>
</evidence>
<evidence type="ECO:0000256" key="7">
    <source>
        <dbReference type="ARBA" id="ARBA00023163"/>
    </source>
</evidence>
<evidence type="ECO:0000313" key="11">
    <source>
        <dbReference type="Proteomes" id="UP001165427"/>
    </source>
</evidence>
<dbReference type="CDD" id="cd06170">
    <property type="entry name" value="LuxR_C_like"/>
    <property type="match status" value="1"/>
</dbReference>
<dbReference type="SMART" id="SM00086">
    <property type="entry name" value="PAC"/>
    <property type="match status" value="1"/>
</dbReference>
<comment type="catalytic activity">
    <reaction evidence="1">
        <text>ATP + protein L-histidine = ADP + protein N-phospho-L-histidine.</text>
        <dbReference type="EC" id="2.7.13.3"/>
    </reaction>
</comment>
<sequence>MAPAVDFHTILSALPMAVLLIDAAERIVYANTAALRLFQMAPDGIAPIRCGDLFACRNRHAHPEGCGHGPECGSCPIIQALRTTVAGGQEAEAAGEAWLRSDQGPPSRWLHYRLGGLDVDGCRFALLTVQDITAQKENEGRFQALVDSGPTMVWTSGRDMLCDFFNRPWMEFTGRRLDQELGYGWLESVHPDDRQRCIQTYTEAFKVRQPFEMTYRMRRHDGVHRWVEDMGRPRFDKGGAFVGYIGHCLDVTKHIRIEDKLARLNADLTLRANVAERFLADAEGHLFADILELILTATRSRHGYFGYIDARGDLVCPSLTGNVWAQCRMSDKSIRFPKETWGGLWGEAMRQRRSLVCNTGLQPPSGHLPLENALVAPLLVGAELVGQIAVANKAGGYTVEDQQRLEALAAFTAPILKIHLDKRKAQTQLNASVEDLRKKNIALNVLLEHRSEQRQKTMDELLQNFDRLVTPYFAKMEKTIHREELATYLEIVQKHIHEILSPFDASINAAYRGLSSTEIQVADLVRAGKTSKEIAHALHMSSRSVYFHRNNIRRKLNIAHTKKNLKSFLQGL</sequence>
<evidence type="ECO:0000256" key="2">
    <source>
        <dbReference type="ARBA" id="ARBA00012438"/>
    </source>
</evidence>
<dbReference type="PRINTS" id="PR00038">
    <property type="entry name" value="HTHLUXR"/>
</dbReference>
<evidence type="ECO:0000256" key="6">
    <source>
        <dbReference type="ARBA" id="ARBA00023015"/>
    </source>
</evidence>
<dbReference type="PROSITE" id="PS50113">
    <property type="entry name" value="PAC"/>
    <property type="match status" value="1"/>
</dbReference>
<comment type="caution">
    <text evidence="10">The sequence shown here is derived from an EMBL/GenBank/DDBJ whole genome shotgun (WGS) entry which is preliminary data.</text>
</comment>
<dbReference type="EC" id="2.7.13.3" evidence="2"/>
<accession>A0AA41UPC5</accession>
<dbReference type="RefSeq" id="WP_246904478.1">
    <property type="nucleotide sequence ID" value="NZ_JALJRB010000006.1"/>
</dbReference>
<dbReference type="InterPro" id="IPR000014">
    <property type="entry name" value="PAS"/>
</dbReference>
<keyword evidence="3" id="KW-0597">Phosphoprotein</keyword>
<dbReference type="Pfam" id="PF13188">
    <property type="entry name" value="PAS_8"/>
    <property type="match status" value="1"/>
</dbReference>
<dbReference type="InterPro" id="IPR000792">
    <property type="entry name" value="Tscrpt_reg_LuxR_C"/>
</dbReference>
<keyword evidence="6" id="KW-0805">Transcription regulation</keyword>
<dbReference type="NCBIfam" id="TIGR00229">
    <property type="entry name" value="sensory_box"/>
    <property type="match status" value="1"/>
</dbReference>
<dbReference type="InterPro" id="IPR029016">
    <property type="entry name" value="GAF-like_dom_sf"/>
</dbReference>
<dbReference type="InterPro" id="IPR003018">
    <property type="entry name" value="GAF"/>
</dbReference>
<evidence type="ECO:0000259" key="9">
    <source>
        <dbReference type="PROSITE" id="PS50113"/>
    </source>
</evidence>
<feature type="domain" description="PAC" evidence="9">
    <location>
        <begin position="211"/>
        <end position="263"/>
    </location>
</feature>
<name>A0AA41UPC5_9BACT</name>
<dbReference type="Pfam" id="PF08447">
    <property type="entry name" value="PAS_3"/>
    <property type="match status" value="1"/>
</dbReference>
<dbReference type="GO" id="GO:0003677">
    <property type="term" value="F:DNA binding"/>
    <property type="evidence" value="ECO:0007669"/>
    <property type="project" value="InterPro"/>
</dbReference>
<reference evidence="10" key="1">
    <citation type="submission" date="2022-04" db="EMBL/GenBank/DDBJ databases">
        <title>Desulfatitalea alkaliphila sp. nov., a novel anaerobic sulfate-reducing bacterium isolated from terrestrial mud volcano, Taman Peninsula, Russia.</title>
        <authorList>
            <person name="Khomyakova M.A."/>
            <person name="Merkel A.Y."/>
            <person name="Slobodkin A.I."/>
        </authorList>
    </citation>
    <scope>NUCLEOTIDE SEQUENCE</scope>
    <source>
        <strain evidence="10">M08but</strain>
    </source>
</reference>
<dbReference type="PANTHER" id="PTHR43304:SF1">
    <property type="entry name" value="PAC DOMAIN-CONTAINING PROTEIN"/>
    <property type="match status" value="1"/>
</dbReference>
<dbReference type="InterPro" id="IPR036388">
    <property type="entry name" value="WH-like_DNA-bd_sf"/>
</dbReference>
<dbReference type="PROSITE" id="PS00622">
    <property type="entry name" value="HTH_LUXR_1"/>
    <property type="match status" value="1"/>
</dbReference>
<dbReference type="InterPro" id="IPR016032">
    <property type="entry name" value="Sig_transdc_resp-reg_C-effctor"/>
</dbReference>
<dbReference type="SMART" id="SM00065">
    <property type="entry name" value="GAF"/>
    <property type="match status" value="1"/>
</dbReference>
<dbReference type="FunFam" id="3.30.450.20:FF:000099">
    <property type="entry name" value="Sensory box sensor histidine kinase"/>
    <property type="match status" value="1"/>
</dbReference>
<dbReference type="InterPro" id="IPR000700">
    <property type="entry name" value="PAS-assoc_C"/>
</dbReference>
<organism evidence="10 11">
    <name type="scientific">Desulfatitalea alkaliphila</name>
    <dbReference type="NCBI Taxonomy" id="2929485"/>
    <lineage>
        <taxon>Bacteria</taxon>
        <taxon>Pseudomonadati</taxon>
        <taxon>Thermodesulfobacteriota</taxon>
        <taxon>Desulfobacteria</taxon>
        <taxon>Desulfobacterales</taxon>
        <taxon>Desulfosarcinaceae</taxon>
        <taxon>Desulfatitalea</taxon>
    </lineage>
</organism>
<dbReference type="Gene3D" id="1.10.10.10">
    <property type="entry name" value="Winged helix-like DNA-binding domain superfamily/Winged helix DNA-binding domain"/>
    <property type="match status" value="1"/>
</dbReference>
<dbReference type="PROSITE" id="PS50043">
    <property type="entry name" value="HTH_LUXR_2"/>
    <property type="match status" value="1"/>
</dbReference>
<keyword evidence="4" id="KW-0808">Transferase</keyword>
<feature type="domain" description="HTH luxR-type" evidence="8">
    <location>
        <begin position="507"/>
        <end position="572"/>
    </location>
</feature>
<dbReference type="AlphaFoldDB" id="A0AA41UPC5"/>
<gene>
    <name evidence="10" type="ORF">MRX98_07175</name>
</gene>
<dbReference type="SUPFAM" id="SSF55785">
    <property type="entry name" value="PYP-like sensor domain (PAS domain)"/>
    <property type="match status" value="2"/>
</dbReference>
<keyword evidence="11" id="KW-1185">Reference proteome</keyword>
<dbReference type="Pfam" id="PF13185">
    <property type="entry name" value="GAF_2"/>
    <property type="match status" value="1"/>
</dbReference>
<dbReference type="SMART" id="SM00091">
    <property type="entry name" value="PAS"/>
    <property type="match status" value="2"/>
</dbReference>
<dbReference type="Proteomes" id="UP001165427">
    <property type="component" value="Unassembled WGS sequence"/>
</dbReference>
<dbReference type="PANTHER" id="PTHR43304">
    <property type="entry name" value="PHYTOCHROME-LIKE PROTEIN CPH1"/>
    <property type="match status" value="1"/>
</dbReference>
<dbReference type="EMBL" id="JALJRB010000006">
    <property type="protein sequence ID" value="MCJ8500353.1"/>
    <property type="molecule type" value="Genomic_DNA"/>
</dbReference>
<protein>
    <recommendedName>
        <fullName evidence="2">histidine kinase</fullName>
        <ecNumber evidence="2">2.7.13.3</ecNumber>
    </recommendedName>
</protein>
<dbReference type="InterPro" id="IPR013655">
    <property type="entry name" value="PAS_fold_3"/>
</dbReference>
<evidence type="ECO:0000256" key="4">
    <source>
        <dbReference type="ARBA" id="ARBA00022679"/>
    </source>
</evidence>
<dbReference type="GO" id="GO:0006355">
    <property type="term" value="P:regulation of DNA-templated transcription"/>
    <property type="evidence" value="ECO:0007669"/>
    <property type="project" value="InterPro"/>
</dbReference>
<dbReference type="Gene3D" id="3.30.450.20">
    <property type="entry name" value="PAS domain"/>
    <property type="match status" value="2"/>
</dbReference>
<dbReference type="InterPro" id="IPR035965">
    <property type="entry name" value="PAS-like_dom_sf"/>
</dbReference>
<evidence type="ECO:0000256" key="5">
    <source>
        <dbReference type="ARBA" id="ARBA00022777"/>
    </source>
</evidence>
<dbReference type="InterPro" id="IPR001610">
    <property type="entry name" value="PAC"/>
</dbReference>
<evidence type="ECO:0000259" key="8">
    <source>
        <dbReference type="PROSITE" id="PS50043"/>
    </source>
</evidence>